<comment type="similarity">
    <text evidence="2">Belongs to the UBR4 family.</text>
</comment>
<keyword evidence="3" id="KW-0217">Developmental protein</keyword>
<dbReference type="GO" id="GO:0060147">
    <property type="term" value="P:regulation of post-transcriptional gene silencing"/>
    <property type="evidence" value="ECO:0007669"/>
    <property type="project" value="InterPro"/>
</dbReference>
<evidence type="ECO:0000313" key="15">
    <source>
        <dbReference type="Proteomes" id="UP001058974"/>
    </source>
</evidence>
<keyword evidence="10" id="KW-0927">Auxin signaling pathway</keyword>
<protein>
    <recommendedName>
        <fullName evidence="11">Auxin transport protein BIG</fullName>
    </recommendedName>
</protein>
<evidence type="ECO:0000256" key="2">
    <source>
        <dbReference type="ARBA" id="ARBA00009970"/>
    </source>
</evidence>
<organism evidence="14 15">
    <name type="scientific">Pisum sativum</name>
    <name type="common">Garden pea</name>
    <name type="synonym">Lathyrus oleraceus</name>
    <dbReference type="NCBI Taxonomy" id="3888"/>
    <lineage>
        <taxon>Eukaryota</taxon>
        <taxon>Viridiplantae</taxon>
        <taxon>Streptophyta</taxon>
        <taxon>Embryophyta</taxon>
        <taxon>Tracheophyta</taxon>
        <taxon>Spermatophyta</taxon>
        <taxon>Magnoliopsida</taxon>
        <taxon>eudicotyledons</taxon>
        <taxon>Gunneridae</taxon>
        <taxon>Pentapetalae</taxon>
        <taxon>rosids</taxon>
        <taxon>fabids</taxon>
        <taxon>Fabales</taxon>
        <taxon>Fabaceae</taxon>
        <taxon>Papilionoideae</taxon>
        <taxon>50 kb inversion clade</taxon>
        <taxon>NPAAA clade</taxon>
        <taxon>Hologalegina</taxon>
        <taxon>IRL clade</taxon>
        <taxon>Fabeae</taxon>
        <taxon>Lathyrus</taxon>
    </lineage>
</organism>
<dbReference type="InterPro" id="IPR045163">
    <property type="entry name" value="Focadhesin/RST1"/>
</dbReference>
<keyword evidence="7" id="KW-0862">Zinc</keyword>
<dbReference type="InterPro" id="IPR000433">
    <property type="entry name" value="Znf_ZZ"/>
</dbReference>
<evidence type="ECO:0000256" key="3">
    <source>
        <dbReference type="ARBA" id="ARBA00022473"/>
    </source>
</evidence>
<dbReference type="PROSITE" id="PS01357">
    <property type="entry name" value="ZF_ZZ_1"/>
    <property type="match status" value="1"/>
</dbReference>
<dbReference type="PANTHER" id="PTHR16212:SF4">
    <property type="entry name" value="FOCADHESIN"/>
    <property type="match status" value="1"/>
</dbReference>
<keyword evidence="5" id="KW-0479">Metal-binding</keyword>
<reference evidence="14 15" key="1">
    <citation type="journal article" date="2022" name="Nat. Genet.">
        <title>Improved pea reference genome and pan-genome highlight genomic features and evolutionary characteristics.</title>
        <authorList>
            <person name="Yang T."/>
            <person name="Liu R."/>
            <person name="Luo Y."/>
            <person name="Hu S."/>
            <person name="Wang D."/>
            <person name="Wang C."/>
            <person name="Pandey M.K."/>
            <person name="Ge S."/>
            <person name="Xu Q."/>
            <person name="Li N."/>
            <person name="Li G."/>
            <person name="Huang Y."/>
            <person name="Saxena R.K."/>
            <person name="Ji Y."/>
            <person name="Li M."/>
            <person name="Yan X."/>
            <person name="He Y."/>
            <person name="Liu Y."/>
            <person name="Wang X."/>
            <person name="Xiang C."/>
            <person name="Varshney R.K."/>
            <person name="Ding H."/>
            <person name="Gao S."/>
            <person name="Zong X."/>
        </authorList>
    </citation>
    <scope>NUCLEOTIDE SEQUENCE [LARGE SCALE GENOMIC DNA]</scope>
    <source>
        <strain evidence="14 15">cv. Zhongwan 6</strain>
    </source>
</reference>
<dbReference type="GO" id="GO:0008270">
    <property type="term" value="F:zinc ion binding"/>
    <property type="evidence" value="ECO:0007669"/>
    <property type="project" value="UniProtKB-KW"/>
</dbReference>
<dbReference type="Gramene" id="Psat03G0350900-T1">
    <property type="protein sequence ID" value="KAI5428546.1"/>
    <property type="gene ID" value="KIW84_033509"/>
</dbReference>
<feature type="domain" description="ZZ-type" evidence="13">
    <location>
        <begin position="229"/>
        <end position="288"/>
    </location>
</feature>
<evidence type="ECO:0000256" key="7">
    <source>
        <dbReference type="ARBA" id="ARBA00022833"/>
    </source>
</evidence>
<dbReference type="GO" id="GO:0016020">
    <property type="term" value="C:membrane"/>
    <property type="evidence" value="ECO:0007669"/>
    <property type="project" value="UniProtKB-SubCell"/>
</dbReference>
<dbReference type="Pfam" id="PF00569">
    <property type="entry name" value="ZZ"/>
    <property type="match status" value="1"/>
</dbReference>
<gene>
    <name evidence="14" type="ORF">KIW84_033509</name>
</gene>
<dbReference type="SMART" id="SM00291">
    <property type="entry name" value="ZnF_ZZ"/>
    <property type="match status" value="1"/>
</dbReference>
<dbReference type="CDD" id="cd02249">
    <property type="entry name" value="ZZ"/>
    <property type="match status" value="1"/>
</dbReference>
<evidence type="ECO:0000256" key="10">
    <source>
        <dbReference type="ARBA" id="ARBA00023294"/>
    </source>
</evidence>
<name>A0A9D4XW46_PEA</name>
<evidence type="ECO:0000256" key="12">
    <source>
        <dbReference type="PROSITE-ProRule" id="PRU00228"/>
    </source>
</evidence>
<evidence type="ECO:0000256" key="8">
    <source>
        <dbReference type="ARBA" id="ARBA00022989"/>
    </source>
</evidence>
<keyword evidence="15" id="KW-1185">Reference proteome</keyword>
<dbReference type="SUPFAM" id="SSF57850">
    <property type="entry name" value="RING/U-box"/>
    <property type="match status" value="1"/>
</dbReference>
<keyword evidence="4" id="KW-0812">Transmembrane</keyword>
<dbReference type="EMBL" id="JAMSHJ010000003">
    <property type="protein sequence ID" value="KAI5428546.1"/>
    <property type="molecule type" value="Genomic_DNA"/>
</dbReference>
<dbReference type="Gene3D" id="3.30.60.90">
    <property type="match status" value="1"/>
</dbReference>
<dbReference type="InterPro" id="IPR043145">
    <property type="entry name" value="Znf_ZZ_sf"/>
</dbReference>
<keyword evidence="8" id="KW-1133">Transmembrane helix</keyword>
<keyword evidence="9" id="KW-0472">Membrane</keyword>
<evidence type="ECO:0000256" key="1">
    <source>
        <dbReference type="ARBA" id="ARBA00004141"/>
    </source>
</evidence>
<dbReference type="PROSITE" id="PS50135">
    <property type="entry name" value="ZF_ZZ_2"/>
    <property type="match status" value="1"/>
</dbReference>
<evidence type="ECO:0000256" key="5">
    <source>
        <dbReference type="ARBA" id="ARBA00022723"/>
    </source>
</evidence>
<evidence type="ECO:0000259" key="13">
    <source>
        <dbReference type="PROSITE" id="PS50135"/>
    </source>
</evidence>
<dbReference type="Proteomes" id="UP001058974">
    <property type="component" value="Chromosome 3"/>
</dbReference>
<keyword evidence="6 12" id="KW-0863">Zinc-finger</keyword>
<evidence type="ECO:0000313" key="14">
    <source>
        <dbReference type="EMBL" id="KAI5428546.1"/>
    </source>
</evidence>
<dbReference type="GO" id="GO:0009734">
    <property type="term" value="P:auxin-activated signaling pathway"/>
    <property type="evidence" value="ECO:0007669"/>
    <property type="project" value="UniProtKB-KW"/>
</dbReference>
<dbReference type="PANTHER" id="PTHR16212">
    <property type="entry name" value="FOCADHESIN FAMILY MEMBER"/>
    <property type="match status" value="1"/>
</dbReference>
<evidence type="ECO:0000256" key="9">
    <source>
        <dbReference type="ARBA" id="ARBA00023136"/>
    </source>
</evidence>
<proteinExistence type="inferred from homology"/>
<evidence type="ECO:0000256" key="6">
    <source>
        <dbReference type="ARBA" id="ARBA00022771"/>
    </source>
</evidence>
<comment type="caution">
    <text evidence="14">The sequence shown here is derived from an EMBL/GenBank/DDBJ whole genome shotgun (WGS) entry which is preliminary data.</text>
</comment>
<evidence type="ECO:0000256" key="11">
    <source>
        <dbReference type="ARBA" id="ARBA00070858"/>
    </source>
</evidence>
<sequence>MAIGALCAVLPPSVHTVKSAASNFLLDCLLQHEHEHRQWSAAIFLGLISSCLHVTDHKEIYHNITGLLEVLFVSKVPLLKVHVVLDWSFGAKILLPELKLLMTLLNGPTVLKAYLCIAAYLPFIVSQAGDGNHFGGYWLDLAQAENNKQWHNLEELYLAPRTNLDLLLVAVQTASSLAISSRLLQVPFPKQTLLAADDGVEGVVPVPGSADTSARNNQVMVEEDIITSSVQYCCDGCSTVPILRRRWPCTICPDFDLCEACFEVLDTNRLPPPHSRDHPMTAIPIEVDSVGDGNEY</sequence>
<accession>A0A9D4XW46</accession>
<comment type="subcellular location">
    <subcellularLocation>
        <location evidence="1">Membrane</location>
        <topology evidence="1">Multi-pass membrane protein</topology>
    </subcellularLocation>
</comment>
<dbReference type="AlphaFoldDB" id="A0A9D4XW46"/>
<evidence type="ECO:0000256" key="4">
    <source>
        <dbReference type="ARBA" id="ARBA00022692"/>
    </source>
</evidence>
<dbReference type="FunFam" id="3.30.60.90:FF:000010">
    <property type="entry name" value="auxin transport protein BIG"/>
    <property type="match status" value="1"/>
</dbReference>